<dbReference type="GO" id="GO:0016020">
    <property type="term" value="C:membrane"/>
    <property type="evidence" value="ECO:0007669"/>
    <property type="project" value="InterPro"/>
</dbReference>
<dbReference type="GO" id="GO:0008284">
    <property type="term" value="P:positive regulation of cell population proliferation"/>
    <property type="evidence" value="ECO:0007669"/>
    <property type="project" value="TreeGrafter"/>
</dbReference>
<organism evidence="8">
    <name type="scientific">Thrips palmi</name>
    <name type="common">Melon thrips</name>
    <dbReference type="NCBI Taxonomy" id="161013"/>
    <lineage>
        <taxon>Eukaryota</taxon>
        <taxon>Metazoa</taxon>
        <taxon>Ecdysozoa</taxon>
        <taxon>Arthropoda</taxon>
        <taxon>Hexapoda</taxon>
        <taxon>Insecta</taxon>
        <taxon>Pterygota</taxon>
        <taxon>Neoptera</taxon>
        <taxon>Paraneoptera</taxon>
        <taxon>Thysanoptera</taxon>
        <taxon>Terebrantia</taxon>
        <taxon>Thripoidea</taxon>
        <taxon>Thripidae</taxon>
        <taxon>Thrips</taxon>
    </lineage>
</organism>
<evidence type="ECO:0000256" key="4">
    <source>
        <dbReference type="RuleBase" id="RU003818"/>
    </source>
</evidence>
<sequence length="354" mass="39668">MDRLAALQALLALAAVLSCAALASACGFQGQGCASAASGQAGPAGRRERRDIVFPGEHVHDVHDFDPITRYLTPQQIDQLNNLDSLDDVVRSFPNGSYDVEPPIVSARILPQLSSRKGGGPAGEARSEYPTRSRAMNRKILIGHRAGTHQRLSSDSEYTAVKQPVAAKCRPTLQPVALKKPDDLSIMYWPYCIQLERCGGCCINDRQQSCQPTKTEMVTYRITKFIINGMIKNGTDLLHLERHVECKCRCIVKAEDCNALQEYSPNECRCNCGNADEKRKCLSEPNKLWDYNDCKCRCREYPAEGCTTGLYFDPNTCTCTAIPDARRRYTDNTYKLETRRRRWQNKTSNAFTLQ</sequence>
<dbReference type="CTD" id="32876"/>
<feature type="chain" id="PRO_5027695988" evidence="5">
    <location>
        <begin position="26"/>
        <end position="354"/>
    </location>
</feature>
<dbReference type="PROSITE" id="PS50278">
    <property type="entry name" value="PDGF_2"/>
    <property type="match status" value="1"/>
</dbReference>
<evidence type="ECO:0000256" key="3">
    <source>
        <dbReference type="ARBA" id="ARBA00023246"/>
    </source>
</evidence>
<dbReference type="InterPro" id="IPR000072">
    <property type="entry name" value="PDGF/VEGF_dom"/>
</dbReference>
<dbReference type="Proteomes" id="UP000515158">
    <property type="component" value="Unplaced"/>
</dbReference>
<dbReference type="OrthoDB" id="8878063at2759"/>
<keyword evidence="7" id="KW-1185">Reference proteome</keyword>
<dbReference type="Gene3D" id="2.10.90.10">
    <property type="entry name" value="Cystine-knot cytokines"/>
    <property type="match status" value="1"/>
</dbReference>
<dbReference type="GO" id="GO:0070851">
    <property type="term" value="F:growth factor receptor binding"/>
    <property type="evidence" value="ECO:0007669"/>
    <property type="project" value="TreeGrafter"/>
</dbReference>
<dbReference type="InParanoid" id="A0A6P8ZYP7"/>
<dbReference type="GO" id="GO:0008083">
    <property type="term" value="F:growth factor activity"/>
    <property type="evidence" value="ECO:0007669"/>
    <property type="project" value="UniProtKB-KW"/>
</dbReference>
<proteinExistence type="inferred from homology"/>
<dbReference type="SUPFAM" id="SSF57501">
    <property type="entry name" value="Cystine-knot cytokines"/>
    <property type="match status" value="1"/>
</dbReference>
<evidence type="ECO:0000259" key="6">
    <source>
        <dbReference type="PROSITE" id="PS50278"/>
    </source>
</evidence>
<protein>
    <submittedName>
        <fullName evidence="8">Uncharacterized protein LOC117650999 isoform X1</fullName>
    </submittedName>
</protein>
<evidence type="ECO:0000313" key="8">
    <source>
        <dbReference type="RefSeq" id="XP_034250573.1"/>
    </source>
</evidence>
<accession>A0A6P8ZYP7</accession>
<dbReference type="PANTHER" id="PTHR11633">
    <property type="entry name" value="PLATELET-DERIVED GROWTH FACTOR"/>
    <property type="match status" value="1"/>
</dbReference>
<dbReference type="KEGG" id="tpal:117650999"/>
<evidence type="ECO:0000256" key="1">
    <source>
        <dbReference type="ARBA" id="ARBA00006686"/>
    </source>
</evidence>
<dbReference type="Pfam" id="PF00341">
    <property type="entry name" value="PDGF"/>
    <property type="match status" value="1"/>
</dbReference>
<keyword evidence="2 4" id="KW-0339">Growth factor</keyword>
<name>A0A6P8ZYP7_THRPL</name>
<dbReference type="GeneID" id="117650999"/>
<evidence type="ECO:0000256" key="5">
    <source>
        <dbReference type="SAM" id="SignalP"/>
    </source>
</evidence>
<comment type="similarity">
    <text evidence="1 4">Belongs to the PDGF/VEGF growth factor family.</text>
</comment>
<dbReference type="InterPro" id="IPR029034">
    <property type="entry name" value="Cystine-knot_cytokine"/>
</dbReference>
<dbReference type="RefSeq" id="XP_034250573.1">
    <property type="nucleotide sequence ID" value="XM_034394682.1"/>
</dbReference>
<dbReference type="SMART" id="SM00141">
    <property type="entry name" value="PDGF"/>
    <property type="match status" value="1"/>
</dbReference>
<evidence type="ECO:0000313" key="7">
    <source>
        <dbReference type="Proteomes" id="UP000515158"/>
    </source>
</evidence>
<dbReference type="GO" id="GO:0005615">
    <property type="term" value="C:extracellular space"/>
    <property type="evidence" value="ECO:0007669"/>
    <property type="project" value="TreeGrafter"/>
</dbReference>
<feature type="signal peptide" evidence="5">
    <location>
        <begin position="1"/>
        <end position="25"/>
    </location>
</feature>
<dbReference type="GO" id="GO:0051781">
    <property type="term" value="P:positive regulation of cell division"/>
    <property type="evidence" value="ECO:0007669"/>
    <property type="project" value="UniProtKB-KW"/>
</dbReference>
<gene>
    <name evidence="8" type="primary">LOC117650999</name>
</gene>
<reference evidence="8" key="1">
    <citation type="submission" date="2025-08" db="UniProtKB">
        <authorList>
            <consortium name="RefSeq"/>
        </authorList>
    </citation>
    <scope>IDENTIFICATION</scope>
    <source>
        <tissue evidence="8">Total insect</tissue>
    </source>
</reference>
<evidence type="ECO:0000256" key="2">
    <source>
        <dbReference type="ARBA" id="ARBA00023030"/>
    </source>
</evidence>
<feature type="domain" description="Platelet-derived growth factor (PDGF) family profile" evidence="6">
    <location>
        <begin position="168"/>
        <end position="253"/>
    </location>
</feature>
<keyword evidence="5" id="KW-0732">Signal</keyword>
<dbReference type="PROSITE" id="PS51257">
    <property type="entry name" value="PROKAR_LIPOPROTEIN"/>
    <property type="match status" value="1"/>
</dbReference>
<keyword evidence="3" id="KW-0497">Mitogen</keyword>
<dbReference type="AlphaFoldDB" id="A0A6P8ZYP7"/>
<dbReference type="PANTHER" id="PTHR11633:SF1">
    <property type="entry name" value="LD28763P"/>
    <property type="match status" value="1"/>
</dbReference>